<dbReference type="Gene3D" id="3.40.30.10">
    <property type="entry name" value="Glutaredoxin"/>
    <property type="match status" value="1"/>
</dbReference>
<dbReference type="OrthoDB" id="7362982at2"/>
<sequence length="126" mass="13985">MTRLRFFIAALLAALFALPVAGVASDVRLIMVEQPGCAYCAAWNDEIAPAYPNTEEGAFAPLERADLHMGPPDGVSYDRKVNFTPTFILVEDGEEIGRLEGYPGQDFFWPLFTKLLEERTDFRPGA</sequence>
<dbReference type="AlphaFoldDB" id="A0A2T6BAG5"/>
<dbReference type="RefSeq" id="WP_107974404.1">
    <property type="nucleotide sequence ID" value="NZ_BMEZ01000001.1"/>
</dbReference>
<comment type="caution">
    <text evidence="1">The sequence shown here is derived from an EMBL/GenBank/DDBJ whole genome shotgun (WGS) entry which is preliminary data.</text>
</comment>
<gene>
    <name evidence="1" type="ORF">C8N44_101334</name>
</gene>
<evidence type="ECO:0008006" key="3">
    <source>
        <dbReference type="Google" id="ProtNLM"/>
    </source>
</evidence>
<proteinExistence type="predicted"/>
<keyword evidence="2" id="KW-1185">Reference proteome</keyword>
<evidence type="ECO:0000313" key="2">
    <source>
        <dbReference type="Proteomes" id="UP000244069"/>
    </source>
</evidence>
<dbReference type="InterPro" id="IPR036249">
    <property type="entry name" value="Thioredoxin-like_sf"/>
</dbReference>
<protein>
    <recommendedName>
        <fullName evidence="3">Regulatory protein SoxS</fullName>
    </recommendedName>
</protein>
<evidence type="ECO:0000313" key="1">
    <source>
        <dbReference type="EMBL" id="PTX53043.1"/>
    </source>
</evidence>
<dbReference type="Proteomes" id="UP000244069">
    <property type="component" value="Unassembled WGS sequence"/>
</dbReference>
<organism evidence="1 2">
    <name type="scientific">Allosediminivita pacifica</name>
    <dbReference type="NCBI Taxonomy" id="1267769"/>
    <lineage>
        <taxon>Bacteria</taxon>
        <taxon>Pseudomonadati</taxon>
        <taxon>Pseudomonadota</taxon>
        <taxon>Alphaproteobacteria</taxon>
        <taxon>Rhodobacterales</taxon>
        <taxon>Paracoccaceae</taxon>
        <taxon>Allosediminivita</taxon>
    </lineage>
</organism>
<accession>A0A2T6BAG5</accession>
<dbReference type="EMBL" id="QBKN01000001">
    <property type="protein sequence ID" value="PTX53043.1"/>
    <property type="molecule type" value="Genomic_DNA"/>
</dbReference>
<reference evidence="1 2" key="1">
    <citation type="submission" date="2018-04" db="EMBL/GenBank/DDBJ databases">
        <title>Genomic Encyclopedia of Archaeal and Bacterial Type Strains, Phase II (KMG-II): from individual species to whole genera.</title>
        <authorList>
            <person name="Goeker M."/>
        </authorList>
    </citation>
    <scope>NUCLEOTIDE SEQUENCE [LARGE SCALE GENOMIC DNA]</scope>
    <source>
        <strain evidence="1 2">DSM 29329</strain>
    </source>
</reference>
<dbReference type="SUPFAM" id="SSF52833">
    <property type="entry name" value="Thioredoxin-like"/>
    <property type="match status" value="1"/>
</dbReference>
<name>A0A2T6BAG5_9RHOB</name>